<organism evidence="11 12">
    <name type="scientific">Paramormyrops kingsleyae</name>
    <dbReference type="NCBI Taxonomy" id="1676925"/>
    <lineage>
        <taxon>Eukaryota</taxon>
        <taxon>Metazoa</taxon>
        <taxon>Chordata</taxon>
        <taxon>Craniata</taxon>
        <taxon>Vertebrata</taxon>
        <taxon>Euteleostomi</taxon>
        <taxon>Actinopterygii</taxon>
        <taxon>Neopterygii</taxon>
        <taxon>Teleostei</taxon>
        <taxon>Osteoglossocephala</taxon>
        <taxon>Osteoglossomorpha</taxon>
        <taxon>Osteoglossiformes</taxon>
        <taxon>Mormyridae</taxon>
        <taxon>Paramormyrops</taxon>
    </lineage>
</organism>
<comment type="subcellular location">
    <subcellularLocation>
        <location evidence="1">Membrane</location>
        <topology evidence="1">Single-pass type I membrane protein</topology>
    </subcellularLocation>
</comment>
<keyword evidence="4 9" id="KW-1133">Transmembrane helix</keyword>
<feature type="domain" description="Fibronectin type-III" evidence="10">
    <location>
        <begin position="130"/>
        <end position="226"/>
    </location>
</feature>
<dbReference type="GO" id="GO:0009897">
    <property type="term" value="C:external side of plasma membrane"/>
    <property type="evidence" value="ECO:0007669"/>
    <property type="project" value="TreeGrafter"/>
</dbReference>
<reference evidence="11" key="1">
    <citation type="submission" date="2025-08" db="UniProtKB">
        <authorList>
            <consortium name="Ensembl"/>
        </authorList>
    </citation>
    <scope>IDENTIFICATION</scope>
</reference>
<evidence type="ECO:0000256" key="2">
    <source>
        <dbReference type="ARBA" id="ARBA00022692"/>
    </source>
</evidence>
<dbReference type="Pfam" id="PF21604">
    <property type="entry name" value="CRLF2_D1"/>
    <property type="match status" value="1"/>
</dbReference>
<keyword evidence="8" id="KW-0325">Glycoprotein</keyword>
<evidence type="ECO:0000256" key="9">
    <source>
        <dbReference type="SAM" id="Phobius"/>
    </source>
</evidence>
<dbReference type="GeneTree" id="ENSGT00940000164309"/>
<dbReference type="SUPFAM" id="SSF49265">
    <property type="entry name" value="Fibronectin type III"/>
    <property type="match status" value="2"/>
</dbReference>
<dbReference type="PROSITE" id="PS50853">
    <property type="entry name" value="FN3"/>
    <property type="match status" value="1"/>
</dbReference>
<protein>
    <submittedName>
        <fullName evidence="11">Cytokine receptor common subunit gamma-like</fullName>
    </submittedName>
</protein>
<dbReference type="Proteomes" id="UP000261540">
    <property type="component" value="Unplaced"/>
</dbReference>
<evidence type="ECO:0000256" key="5">
    <source>
        <dbReference type="ARBA" id="ARBA00023136"/>
    </source>
</evidence>
<keyword evidence="2 9" id="KW-0812">Transmembrane</keyword>
<evidence type="ECO:0000256" key="7">
    <source>
        <dbReference type="ARBA" id="ARBA00023170"/>
    </source>
</evidence>
<dbReference type="PANTHER" id="PTHR23037">
    <property type="entry name" value="CYTOKINE RECEPTOR"/>
    <property type="match status" value="1"/>
</dbReference>
<dbReference type="PANTHER" id="PTHR23037:SF35">
    <property type="entry name" value="FIBRONECTIN TYPE-III DOMAIN-CONTAINING PROTEIN"/>
    <property type="match status" value="1"/>
</dbReference>
<keyword evidence="7" id="KW-0675">Receptor</keyword>
<dbReference type="Gene3D" id="2.60.40.10">
    <property type="entry name" value="Immunoglobulins"/>
    <property type="match status" value="2"/>
</dbReference>
<dbReference type="InterPro" id="IPR013783">
    <property type="entry name" value="Ig-like_fold"/>
</dbReference>
<dbReference type="GO" id="GO:0004896">
    <property type="term" value="F:cytokine receptor activity"/>
    <property type="evidence" value="ECO:0007669"/>
    <property type="project" value="TreeGrafter"/>
</dbReference>
<dbReference type="AlphaFoldDB" id="A0A3B3QDJ7"/>
<reference evidence="11" key="2">
    <citation type="submission" date="2025-09" db="UniProtKB">
        <authorList>
            <consortium name="Ensembl"/>
        </authorList>
    </citation>
    <scope>IDENTIFICATION</scope>
</reference>
<evidence type="ECO:0000256" key="1">
    <source>
        <dbReference type="ARBA" id="ARBA00004479"/>
    </source>
</evidence>
<feature type="transmembrane region" description="Helical" evidence="9">
    <location>
        <begin position="12"/>
        <end position="28"/>
    </location>
</feature>
<proteinExistence type="predicted"/>
<accession>A0A3B3QDJ7</accession>
<evidence type="ECO:0000256" key="6">
    <source>
        <dbReference type="ARBA" id="ARBA00023157"/>
    </source>
</evidence>
<evidence type="ECO:0000256" key="3">
    <source>
        <dbReference type="ARBA" id="ARBA00022729"/>
    </source>
</evidence>
<dbReference type="InterPro" id="IPR048651">
    <property type="entry name" value="CRLF2-like_D1"/>
</dbReference>
<evidence type="ECO:0000313" key="11">
    <source>
        <dbReference type="Ensembl" id="ENSPKIP00000003491.1"/>
    </source>
</evidence>
<dbReference type="Ensembl" id="ENSPKIT00000027452.1">
    <property type="protein sequence ID" value="ENSPKIP00000003491.1"/>
    <property type="gene ID" value="ENSPKIG00000020977.1"/>
</dbReference>
<evidence type="ECO:0000313" key="12">
    <source>
        <dbReference type="Proteomes" id="UP000261540"/>
    </source>
</evidence>
<sequence length="234" mass="27137">MTAEQTKQYTEQMAVITAVLLLTAVVVIKCTSGMCYVEVSCLVINLEHMDCTWKQDCRLQLNYTFQSRLGSRPPFRDCPQYLREGGYNVGCRLPYKINDKFSSLHTRLSGDNNVTKEQTIQMKERVKLKPPLNLSVVVNSTNLELWLYWNTSTKSTCTESEVRYRKQDDQWHSAIIQMSATSHSIPFIFQNHQYELQVRTRVSHFCGESMFWSDWSAPIFYHVPGKRNATGKRS</sequence>
<evidence type="ECO:0000259" key="10">
    <source>
        <dbReference type="PROSITE" id="PS50853"/>
    </source>
</evidence>
<keyword evidence="5 9" id="KW-0472">Membrane</keyword>
<keyword evidence="3" id="KW-0732">Signal</keyword>
<keyword evidence="6" id="KW-1015">Disulfide bond</keyword>
<evidence type="ECO:0000256" key="8">
    <source>
        <dbReference type="ARBA" id="ARBA00023180"/>
    </source>
</evidence>
<evidence type="ECO:0000256" key="4">
    <source>
        <dbReference type="ARBA" id="ARBA00022989"/>
    </source>
</evidence>
<keyword evidence="12" id="KW-1185">Reference proteome</keyword>
<name>A0A3B3QDJ7_9TELE</name>
<dbReference type="InterPro" id="IPR036116">
    <property type="entry name" value="FN3_sf"/>
</dbReference>
<dbReference type="InterPro" id="IPR003961">
    <property type="entry name" value="FN3_dom"/>
</dbReference>